<dbReference type="PANTHER" id="PTHR13608">
    <property type="entry name" value="ARMADILLO-LIKE HELICAL DOMAIN-CONTAINING PROTEIN 3"/>
    <property type="match status" value="1"/>
</dbReference>
<dbReference type="EMBL" id="HBUF01023379">
    <property type="protein sequence ID" value="CAG6611945.1"/>
    <property type="molecule type" value="Transcribed_RNA"/>
</dbReference>
<name>A0A8D8LJT7_9HEMI</name>
<dbReference type="GO" id="GO:0005829">
    <property type="term" value="C:cytosol"/>
    <property type="evidence" value="ECO:0007669"/>
    <property type="project" value="TreeGrafter"/>
</dbReference>
<organism evidence="6">
    <name type="scientific">Cacopsylla melanoneura</name>
    <dbReference type="NCBI Taxonomy" id="428564"/>
    <lineage>
        <taxon>Eukaryota</taxon>
        <taxon>Metazoa</taxon>
        <taxon>Ecdysozoa</taxon>
        <taxon>Arthropoda</taxon>
        <taxon>Hexapoda</taxon>
        <taxon>Insecta</taxon>
        <taxon>Pterygota</taxon>
        <taxon>Neoptera</taxon>
        <taxon>Paraneoptera</taxon>
        <taxon>Hemiptera</taxon>
        <taxon>Sternorrhyncha</taxon>
        <taxon>Psylloidea</taxon>
        <taxon>Psyllidae</taxon>
        <taxon>Psyllinae</taxon>
        <taxon>Cacopsylla</taxon>
    </lineage>
</organism>
<reference evidence="6" key="1">
    <citation type="submission" date="2021-05" db="EMBL/GenBank/DDBJ databases">
        <authorList>
            <person name="Alioto T."/>
            <person name="Alioto T."/>
            <person name="Gomez Garrido J."/>
        </authorList>
    </citation>
    <scope>NUCLEOTIDE SEQUENCE</scope>
</reference>
<dbReference type="AlphaFoldDB" id="A0A8D8LJT7"/>
<dbReference type="InterPro" id="IPR039868">
    <property type="entry name" value="ARMD3-like"/>
</dbReference>
<evidence type="ECO:0000256" key="1">
    <source>
        <dbReference type="ARBA" id="ARBA00004370"/>
    </source>
</evidence>
<evidence type="ECO:0000313" key="6">
    <source>
        <dbReference type="EMBL" id="CAG6611945.1"/>
    </source>
</evidence>
<comment type="subcellular location">
    <subcellularLocation>
        <location evidence="1">Membrane</location>
    </subcellularLocation>
</comment>
<sequence length="630" mass="72041">MASRKRSDSGSRRPLKEKVVQIYESFFQGEDLSINNPNFWDEFFLLKPKVSNFEMEVDRLSPEQLLKLKDNINVLFTQCVNMLGHEHNIRIVYAIQTLCALMSSVLRKQREHCVDIITVLLGLDGVEKQMKHVIRHCNTFLAGDQPASLKSLCLKLVLIIVTGLDNINQNNILEYLMLNNMFETLVQLLTESKSCHEHGGDVILLLTFLVNYRKHEAINPYIVKLSILDNELALNGYARVIRSCLDGANNAVLLALYEGVHLNRNFMTSLAHVPLTPGSPPQDTNDEMDGGNLLFDVSTEPNNAQTSNLLVTLFQYCSIVMQETRSEGAGHTCKLCLLILNCIAEDPTAASIMHDPSLRYRVPLARVPMRHRKISVDCTPHQTLVAVLIDLVTEFLMSHMSKVFPIELYMLAVGIIHRILCYQKSYRVRSEYSWRTLWSVLITLLKFLQTNEAHLAKKMNIFHLALQVINIFNLFITYGDTFLPSPSCYDELYYEIIRVHVIFDSLYSVAFKHSSIESQFKQSALVLTNSLINVRAIINHLAPKIDAWLAKQALSTPSEDQILEIVRANYDSLTLKLQDNLDQFERYSENPRHVSFFTYMVRNVVSDSRSTIEYHNLDLQQILHDFSSIT</sequence>
<accession>A0A8D8LJT7</accession>
<dbReference type="SMART" id="SM01158">
    <property type="entry name" value="DUF1741"/>
    <property type="match status" value="1"/>
</dbReference>
<dbReference type="PANTHER" id="PTHR13608:SF3">
    <property type="entry name" value="ARMADILLO-LIKE HELICAL DOMAIN-CONTAINING PROTEIN 3"/>
    <property type="match status" value="1"/>
</dbReference>
<keyword evidence="4" id="KW-0472">Membrane</keyword>
<dbReference type="GO" id="GO:0016020">
    <property type="term" value="C:membrane"/>
    <property type="evidence" value="ECO:0007669"/>
    <property type="project" value="UniProtKB-SubCell"/>
</dbReference>
<dbReference type="InterPro" id="IPR013636">
    <property type="entry name" value="ARMH3_C"/>
</dbReference>
<proteinExistence type="predicted"/>
<evidence type="ECO:0000256" key="3">
    <source>
        <dbReference type="ARBA" id="ARBA00022989"/>
    </source>
</evidence>
<dbReference type="Pfam" id="PF08427">
    <property type="entry name" value="ARMH3_C"/>
    <property type="match status" value="1"/>
</dbReference>
<evidence type="ECO:0000256" key="2">
    <source>
        <dbReference type="ARBA" id="ARBA00022692"/>
    </source>
</evidence>
<protein>
    <submittedName>
        <fullName evidence="6">UPF0668 protein C10orf76 homolog</fullName>
    </submittedName>
</protein>
<keyword evidence="3" id="KW-1133">Transmembrane helix</keyword>
<evidence type="ECO:0000256" key="4">
    <source>
        <dbReference type="ARBA" id="ARBA00023136"/>
    </source>
</evidence>
<keyword evidence="2" id="KW-0812">Transmembrane</keyword>
<evidence type="ECO:0000259" key="5">
    <source>
        <dbReference type="SMART" id="SM01158"/>
    </source>
</evidence>
<feature type="domain" description="Armadillo-like helical" evidence="5">
    <location>
        <begin position="375"/>
        <end position="612"/>
    </location>
</feature>